<gene>
    <name evidence="1" type="ORF">BN381_370012</name>
</gene>
<comment type="caution">
    <text evidence="1">The sequence shown here is derived from an EMBL/GenBank/DDBJ whole genome shotgun (WGS) entry which is preliminary data.</text>
</comment>
<dbReference type="EMBL" id="CANL01000031">
    <property type="protein sequence ID" value="CCM64361.1"/>
    <property type="molecule type" value="Genomic_DNA"/>
</dbReference>
<accession>R4Z500</accession>
<dbReference type="AlphaFoldDB" id="R4Z500"/>
<protein>
    <submittedName>
        <fullName evidence="1">Uncharacterized protein</fullName>
    </submittedName>
</protein>
<sequence>MVQLAHYEGVTSLAPMIDHQTFRLDTRLLVVLAWYRHLLRKDECTKPEAVSSPITGRSGSPPI</sequence>
<evidence type="ECO:0000313" key="1">
    <source>
        <dbReference type="EMBL" id="CCM64361.1"/>
    </source>
</evidence>
<keyword evidence="2" id="KW-1185">Reference proteome</keyword>
<dbReference type="HOGENOM" id="CLU_2877452_0_0_11"/>
<proteinExistence type="predicted"/>
<evidence type="ECO:0000313" key="2">
    <source>
        <dbReference type="Proteomes" id="UP000018291"/>
    </source>
</evidence>
<reference evidence="1 2" key="1">
    <citation type="journal article" date="2013" name="ISME J.">
        <title>Metabolic model for the filamentous 'Candidatus Microthrix parvicella' based on genomic and metagenomic analyses.</title>
        <authorList>
            <person name="Jon McIlroy S."/>
            <person name="Kristiansen R."/>
            <person name="Albertsen M."/>
            <person name="Michael Karst S."/>
            <person name="Rossetti S."/>
            <person name="Lund Nielsen J."/>
            <person name="Tandoi V."/>
            <person name="James Seviour R."/>
            <person name="Nielsen P.H."/>
        </authorList>
    </citation>
    <scope>NUCLEOTIDE SEQUENCE [LARGE SCALE GENOMIC DNA]</scope>
    <source>
        <strain evidence="1 2">RN1</strain>
    </source>
</reference>
<name>R4Z500_9ACTN</name>
<dbReference type="Proteomes" id="UP000018291">
    <property type="component" value="Unassembled WGS sequence"/>
</dbReference>
<organism evidence="1 2">
    <name type="scientific">Candidatus Neomicrothrix parvicella RN1</name>
    <dbReference type="NCBI Taxonomy" id="1229780"/>
    <lineage>
        <taxon>Bacteria</taxon>
        <taxon>Bacillati</taxon>
        <taxon>Actinomycetota</taxon>
        <taxon>Acidimicrobiia</taxon>
        <taxon>Acidimicrobiales</taxon>
        <taxon>Microthrixaceae</taxon>
        <taxon>Candidatus Neomicrothrix</taxon>
    </lineage>
</organism>